<dbReference type="Pfam" id="PF04041">
    <property type="entry name" value="Glyco_hydro_130"/>
    <property type="match status" value="1"/>
</dbReference>
<organism evidence="4 5">
    <name type="scientific">Hufsiella arboris</name>
    <dbReference type="NCBI Taxonomy" id="2695275"/>
    <lineage>
        <taxon>Bacteria</taxon>
        <taxon>Pseudomonadati</taxon>
        <taxon>Bacteroidota</taxon>
        <taxon>Sphingobacteriia</taxon>
        <taxon>Sphingobacteriales</taxon>
        <taxon>Sphingobacteriaceae</taxon>
        <taxon>Hufsiella</taxon>
    </lineage>
</organism>
<evidence type="ECO:0000256" key="1">
    <source>
        <dbReference type="ARBA" id="ARBA00022676"/>
    </source>
</evidence>
<dbReference type="RefSeq" id="WP_160844603.1">
    <property type="nucleotide sequence ID" value="NZ_WVHT01000004.1"/>
</dbReference>
<dbReference type="SUPFAM" id="SSF75005">
    <property type="entry name" value="Arabinanase/levansucrase/invertase"/>
    <property type="match status" value="1"/>
</dbReference>
<keyword evidence="1" id="KW-0328">Glycosyltransferase</keyword>
<dbReference type="EMBL" id="WVHT01000004">
    <property type="protein sequence ID" value="MXV51435.1"/>
    <property type="molecule type" value="Genomic_DNA"/>
</dbReference>
<sequence length="376" mass="42456">MSDKVPDQIGNVKEEKNKGPEWALLPFFKDDAVNPIMKPFADFFIEPVENKRIGWENADILNPAAIVKDDKVYLLYRARQKASSIIPVSRIGIAESIDGINFKHHTAPVLYPDSDEFYNYESGGGCEDPRVVEDENGKYYMTYTAADGYNARLFIATSDDLVIWQKHGSVFKNAFGGKYIDKWTKSGSIVSRYENGKIIAAKINGKYWMYFGDSQIWIATSDNLINWEPVLNAEGEMPPVNLRRNAVQMPELKIVLSPRDGMFDSDLVESGPPAMITKHGILLIYNSRNDPAFGDKTLNEGTYTPSQVLIDINDPTKVIDRMDTWFMKPDMPYELTGDVDAVCFVEGLVYFQNRWLLYYGTADTDIAIAESKASVE</sequence>
<dbReference type="PIRSF" id="PIRSF016202">
    <property type="entry name" value="PH1107"/>
    <property type="match status" value="1"/>
</dbReference>
<comment type="similarity">
    <text evidence="3">Belongs to the glycosyl hydrolase 130 family.</text>
</comment>
<dbReference type="GO" id="GO:0016798">
    <property type="term" value="F:hydrolase activity, acting on glycosyl bonds"/>
    <property type="evidence" value="ECO:0007669"/>
    <property type="project" value="UniProtKB-KW"/>
</dbReference>
<dbReference type="CDD" id="cd18610">
    <property type="entry name" value="GH130_BT3780-like"/>
    <property type="match status" value="1"/>
</dbReference>
<accession>A0A7K1YA26</accession>
<evidence type="ECO:0000256" key="2">
    <source>
        <dbReference type="ARBA" id="ARBA00022679"/>
    </source>
</evidence>
<name>A0A7K1YA26_9SPHI</name>
<dbReference type="InterPro" id="IPR023296">
    <property type="entry name" value="Glyco_hydro_beta-prop_sf"/>
</dbReference>
<dbReference type="InterPro" id="IPR007184">
    <property type="entry name" value="Mannoside_phosphorylase"/>
</dbReference>
<dbReference type="Proteomes" id="UP000466586">
    <property type="component" value="Unassembled WGS sequence"/>
</dbReference>
<keyword evidence="4" id="KW-0326">Glycosidase</keyword>
<evidence type="ECO:0000256" key="3">
    <source>
        <dbReference type="ARBA" id="ARBA00024356"/>
    </source>
</evidence>
<proteinExistence type="inferred from homology"/>
<dbReference type="PANTHER" id="PTHR34106">
    <property type="entry name" value="GLYCOSIDASE"/>
    <property type="match status" value="1"/>
</dbReference>
<evidence type="ECO:0000313" key="4">
    <source>
        <dbReference type="EMBL" id="MXV51435.1"/>
    </source>
</evidence>
<dbReference type="Gene3D" id="2.115.10.20">
    <property type="entry name" value="Glycosyl hydrolase domain, family 43"/>
    <property type="match status" value="1"/>
</dbReference>
<protein>
    <submittedName>
        <fullName evidence="4">Glycosidase</fullName>
    </submittedName>
</protein>
<evidence type="ECO:0000313" key="5">
    <source>
        <dbReference type="Proteomes" id="UP000466586"/>
    </source>
</evidence>
<dbReference type="GO" id="GO:0016757">
    <property type="term" value="F:glycosyltransferase activity"/>
    <property type="evidence" value="ECO:0007669"/>
    <property type="project" value="UniProtKB-KW"/>
</dbReference>
<keyword evidence="4" id="KW-0378">Hydrolase</keyword>
<comment type="caution">
    <text evidence="4">The sequence shown here is derived from an EMBL/GenBank/DDBJ whole genome shotgun (WGS) entry which is preliminary data.</text>
</comment>
<gene>
    <name evidence="4" type="ORF">GS399_10680</name>
</gene>
<dbReference type="PANTHER" id="PTHR34106:SF5">
    <property type="entry name" value="GLYCOSIDASE"/>
    <property type="match status" value="1"/>
</dbReference>
<dbReference type="AlphaFoldDB" id="A0A7K1YA26"/>
<reference evidence="4 5" key="1">
    <citation type="submission" date="2019-11" db="EMBL/GenBank/DDBJ databases">
        <title>Pedobacter sp. HMF7647 Genome sequencing and assembly.</title>
        <authorList>
            <person name="Kang H."/>
            <person name="Kim H."/>
            <person name="Joh K."/>
        </authorList>
    </citation>
    <scope>NUCLEOTIDE SEQUENCE [LARGE SCALE GENOMIC DNA]</scope>
    <source>
        <strain evidence="4 5">HMF7647</strain>
    </source>
</reference>
<keyword evidence="2" id="KW-0808">Transferase</keyword>
<keyword evidence="5" id="KW-1185">Reference proteome</keyword>